<feature type="compositionally biased region" description="Polar residues" evidence="1">
    <location>
        <begin position="16"/>
        <end position="30"/>
    </location>
</feature>
<proteinExistence type="predicted"/>
<comment type="caution">
    <text evidence="2">The sequence shown here is derived from an EMBL/GenBank/DDBJ whole genome shotgun (WGS) entry which is preliminary data.</text>
</comment>
<evidence type="ECO:0000256" key="1">
    <source>
        <dbReference type="SAM" id="MobiDB-lite"/>
    </source>
</evidence>
<dbReference type="AlphaFoldDB" id="A0A9J5YR46"/>
<protein>
    <submittedName>
        <fullName evidence="2">Uncharacterized protein</fullName>
    </submittedName>
</protein>
<feature type="compositionally biased region" description="Basic residues" evidence="1">
    <location>
        <begin position="1"/>
        <end position="13"/>
    </location>
</feature>
<evidence type="ECO:0000313" key="3">
    <source>
        <dbReference type="Proteomes" id="UP000824120"/>
    </source>
</evidence>
<sequence length="74" mass="8811">MHRWTFGHTRRDKIRNNAQQGKVRSHSEPTNLNLSKFKALDKLRKPNRYTDQLELFGASDMKYEFGLDVKENDM</sequence>
<organism evidence="2 3">
    <name type="scientific">Solanum commersonii</name>
    <name type="common">Commerson's wild potato</name>
    <name type="synonym">Commerson's nightshade</name>
    <dbReference type="NCBI Taxonomy" id="4109"/>
    <lineage>
        <taxon>Eukaryota</taxon>
        <taxon>Viridiplantae</taxon>
        <taxon>Streptophyta</taxon>
        <taxon>Embryophyta</taxon>
        <taxon>Tracheophyta</taxon>
        <taxon>Spermatophyta</taxon>
        <taxon>Magnoliopsida</taxon>
        <taxon>eudicotyledons</taxon>
        <taxon>Gunneridae</taxon>
        <taxon>Pentapetalae</taxon>
        <taxon>asterids</taxon>
        <taxon>lamiids</taxon>
        <taxon>Solanales</taxon>
        <taxon>Solanaceae</taxon>
        <taxon>Solanoideae</taxon>
        <taxon>Solaneae</taxon>
        <taxon>Solanum</taxon>
    </lineage>
</organism>
<keyword evidence="3" id="KW-1185">Reference proteome</keyword>
<accession>A0A9J5YR46</accession>
<name>A0A9J5YR46_SOLCO</name>
<dbReference type="Proteomes" id="UP000824120">
    <property type="component" value="Chromosome 6"/>
</dbReference>
<gene>
    <name evidence="2" type="ORF">H5410_032736</name>
</gene>
<evidence type="ECO:0000313" key="2">
    <source>
        <dbReference type="EMBL" id="KAG5601366.1"/>
    </source>
</evidence>
<dbReference type="EMBL" id="JACXVP010000006">
    <property type="protein sequence ID" value="KAG5601366.1"/>
    <property type="molecule type" value="Genomic_DNA"/>
</dbReference>
<reference evidence="2 3" key="1">
    <citation type="submission" date="2020-09" db="EMBL/GenBank/DDBJ databases">
        <title>De no assembly of potato wild relative species, Solanum commersonii.</title>
        <authorList>
            <person name="Cho K."/>
        </authorList>
    </citation>
    <scope>NUCLEOTIDE SEQUENCE [LARGE SCALE GENOMIC DNA]</scope>
    <source>
        <strain evidence="2">LZ3.2</strain>
        <tissue evidence="2">Leaf</tissue>
    </source>
</reference>
<feature type="region of interest" description="Disordered" evidence="1">
    <location>
        <begin position="1"/>
        <end position="30"/>
    </location>
</feature>